<dbReference type="EMBL" id="UINC01188078">
    <property type="protein sequence ID" value="SVE01117.1"/>
    <property type="molecule type" value="Genomic_DNA"/>
</dbReference>
<dbReference type="Gene3D" id="3.40.228.10">
    <property type="entry name" value="Dimethylsulfoxide Reductase, domain 2"/>
    <property type="match status" value="1"/>
</dbReference>
<sequence>GKGSLASYTGNPLAYNSTAGPAISSFLINTGIGKNFSSGTQDCTNKFAASEAVFGSNTIHPIPDIAHTDFLLILGANPRISHMSFISIADPIKELRSAKLRGAKIIFVDPRENESVKGVGELLQINPDTDVYLLAAMLEHLFNSNLIDSDVSSRYADNLNELAQFVANFPAARVEAVVGISAQAIHDLAQEFASADKAAIYMSTGVNMGRQGTLAYWLLQMISFLTGNLDRRGGNFYSSGFYPAAKAGSSRGRT</sequence>
<dbReference type="PANTHER" id="PTHR43742">
    <property type="entry name" value="TRIMETHYLAMINE-N-OXIDE REDUCTASE"/>
    <property type="match status" value="1"/>
</dbReference>
<evidence type="ECO:0000313" key="2">
    <source>
        <dbReference type="EMBL" id="SVE01117.1"/>
    </source>
</evidence>
<dbReference type="SUPFAM" id="SSF53706">
    <property type="entry name" value="Formate dehydrogenase/DMSO reductase, domains 1-3"/>
    <property type="match status" value="1"/>
</dbReference>
<gene>
    <name evidence="2" type="ORF">METZ01_LOCUS453971</name>
</gene>
<dbReference type="GO" id="GO:0016491">
    <property type="term" value="F:oxidoreductase activity"/>
    <property type="evidence" value="ECO:0007669"/>
    <property type="project" value="InterPro"/>
</dbReference>
<proteinExistence type="predicted"/>
<reference evidence="2" key="1">
    <citation type="submission" date="2018-05" db="EMBL/GenBank/DDBJ databases">
        <authorList>
            <person name="Lanie J.A."/>
            <person name="Ng W.-L."/>
            <person name="Kazmierczak K.M."/>
            <person name="Andrzejewski T.M."/>
            <person name="Davidsen T.M."/>
            <person name="Wayne K.J."/>
            <person name="Tettelin H."/>
            <person name="Glass J.I."/>
            <person name="Rusch D."/>
            <person name="Podicherti R."/>
            <person name="Tsui H.-C.T."/>
            <person name="Winkler M.E."/>
        </authorList>
    </citation>
    <scope>NUCLEOTIDE SEQUENCE</scope>
</reference>
<dbReference type="InterPro" id="IPR050612">
    <property type="entry name" value="Prok_Mopterin_Oxidored"/>
</dbReference>
<name>A0A382ZZY0_9ZZZZ</name>
<feature type="domain" description="Molybdopterin oxidoreductase" evidence="1">
    <location>
        <begin position="27"/>
        <end position="237"/>
    </location>
</feature>
<dbReference type="PANTHER" id="PTHR43742:SF2">
    <property type="entry name" value="ASSIMILATORY NITRATE REDUCTASE CATALYTIC SUBUNIT"/>
    <property type="match status" value="1"/>
</dbReference>
<feature type="non-terminal residue" evidence="2">
    <location>
        <position position="254"/>
    </location>
</feature>
<dbReference type="Gene3D" id="3.40.50.740">
    <property type="match status" value="1"/>
</dbReference>
<evidence type="ECO:0000259" key="1">
    <source>
        <dbReference type="Pfam" id="PF00384"/>
    </source>
</evidence>
<dbReference type="Pfam" id="PF00384">
    <property type="entry name" value="Molybdopterin"/>
    <property type="match status" value="1"/>
</dbReference>
<accession>A0A382ZZY0</accession>
<dbReference type="InterPro" id="IPR006656">
    <property type="entry name" value="Mopterin_OxRdtase"/>
</dbReference>
<feature type="non-terminal residue" evidence="2">
    <location>
        <position position="1"/>
    </location>
</feature>
<dbReference type="AlphaFoldDB" id="A0A382ZZY0"/>
<protein>
    <recommendedName>
        <fullName evidence="1">Molybdopterin oxidoreductase domain-containing protein</fullName>
    </recommendedName>
</protein>
<organism evidence="2">
    <name type="scientific">marine metagenome</name>
    <dbReference type="NCBI Taxonomy" id="408172"/>
    <lineage>
        <taxon>unclassified sequences</taxon>
        <taxon>metagenomes</taxon>
        <taxon>ecological metagenomes</taxon>
    </lineage>
</organism>